<reference evidence="1 2" key="1">
    <citation type="journal article" date="2015" name="Genome Biol. Evol.">
        <title>Comparative Genomics of a Bacterivorous Green Alga Reveals Evolutionary Causalities and Consequences of Phago-Mixotrophic Mode of Nutrition.</title>
        <authorList>
            <person name="Burns J.A."/>
            <person name="Paasch A."/>
            <person name="Narechania A."/>
            <person name="Kim E."/>
        </authorList>
    </citation>
    <scope>NUCLEOTIDE SEQUENCE [LARGE SCALE GENOMIC DNA]</scope>
    <source>
        <strain evidence="1 2">PLY_AMNH</strain>
    </source>
</reference>
<comment type="caution">
    <text evidence="1">The sequence shown here is derived from an EMBL/GenBank/DDBJ whole genome shotgun (WGS) entry which is preliminary data.</text>
</comment>
<protein>
    <submittedName>
        <fullName evidence="1">Uncharacterized protein</fullName>
    </submittedName>
</protein>
<organism evidence="1 2">
    <name type="scientific">Cymbomonas tetramitiformis</name>
    <dbReference type="NCBI Taxonomy" id="36881"/>
    <lineage>
        <taxon>Eukaryota</taxon>
        <taxon>Viridiplantae</taxon>
        <taxon>Chlorophyta</taxon>
        <taxon>Pyramimonadophyceae</taxon>
        <taxon>Pyramimonadales</taxon>
        <taxon>Pyramimonadaceae</taxon>
        <taxon>Cymbomonas</taxon>
    </lineage>
</organism>
<dbReference type="EMBL" id="LGRX02035688">
    <property type="protein sequence ID" value="KAK3233523.1"/>
    <property type="molecule type" value="Genomic_DNA"/>
</dbReference>
<gene>
    <name evidence="1" type="ORF">CYMTET_56185</name>
</gene>
<evidence type="ECO:0000313" key="1">
    <source>
        <dbReference type="EMBL" id="KAK3233523.1"/>
    </source>
</evidence>
<proteinExistence type="predicted"/>
<dbReference type="Proteomes" id="UP001190700">
    <property type="component" value="Unassembled WGS sequence"/>
</dbReference>
<sequence>MDIESTDQEQSSTYVIDIDDSSSNSRRWKIMEGSRKRREYATAEHEVQYTHPMLNWGNVAFSEMELSLNCAEDEAFARVQKGLKPYAQEVCADASAKEAKKFSGRLLRGALECGPDTVCSVEHHVSDATRSELGRRFTAVSAGTSRTWGETFDLTAIKADYDSLVMPLLTCARSQKVYAAAWQKILGYWWEEQDLENRPVGAHFSAQVVPVIERAILDAHDGDSDKALAAVFGTQPKLARSEFVKRVKAFLGPDIRPSARELFEVYAPLQR</sequence>
<keyword evidence="2" id="KW-1185">Reference proteome</keyword>
<evidence type="ECO:0000313" key="2">
    <source>
        <dbReference type="Proteomes" id="UP001190700"/>
    </source>
</evidence>
<name>A0AAE0BCP9_9CHLO</name>
<accession>A0AAE0BCP9</accession>
<dbReference type="AlphaFoldDB" id="A0AAE0BCP9"/>